<dbReference type="Pfam" id="PF17666">
    <property type="entry name" value="DUF5528"/>
    <property type="match status" value="1"/>
</dbReference>
<dbReference type="KEGG" id="pvt:110082865"/>
<feature type="coiled-coil region" evidence="1">
    <location>
        <begin position="84"/>
        <end position="111"/>
    </location>
</feature>
<dbReference type="PANTHER" id="PTHR35666">
    <property type="entry name" value="SIMILAR TO RIKEN CDNA 4921536K21"/>
    <property type="match status" value="1"/>
</dbReference>
<dbReference type="CTD" id="305476"/>
<evidence type="ECO:0000256" key="1">
    <source>
        <dbReference type="SAM" id="Coils"/>
    </source>
</evidence>
<gene>
    <name evidence="3" type="primary">C14H5orf52</name>
</gene>
<keyword evidence="1" id="KW-0175">Coiled coil</keyword>
<dbReference type="PANTHER" id="PTHR35666:SF1">
    <property type="entry name" value="SIMILAR TO RIKEN CDNA 4921536K21"/>
    <property type="match status" value="1"/>
</dbReference>
<organism evidence="2 3">
    <name type="scientific">Pogona vitticeps</name>
    <name type="common">central bearded dragon</name>
    <dbReference type="NCBI Taxonomy" id="103695"/>
    <lineage>
        <taxon>Eukaryota</taxon>
        <taxon>Metazoa</taxon>
        <taxon>Chordata</taxon>
        <taxon>Craniata</taxon>
        <taxon>Vertebrata</taxon>
        <taxon>Euteleostomi</taxon>
        <taxon>Lepidosauria</taxon>
        <taxon>Squamata</taxon>
        <taxon>Bifurcata</taxon>
        <taxon>Unidentata</taxon>
        <taxon>Episquamata</taxon>
        <taxon>Toxicofera</taxon>
        <taxon>Iguania</taxon>
        <taxon>Acrodonta</taxon>
        <taxon>Agamidae</taxon>
        <taxon>Amphibolurinae</taxon>
        <taxon>Pogona</taxon>
    </lineage>
</organism>
<evidence type="ECO:0000313" key="2">
    <source>
        <dbReference type="Proteomes" id="UP001652642"/>
    </source>
</evidence>
<sequence length="142" mass="17086">MEAAKKDAPRPVVTFFQPRSQEAVGLYSSVKTPLWKFLPKSNLSKVIIRDNTILQRVQEIKVKHIEESKTKVGNMYDQMKKKFMHDQEKKMTRWKNEYARYQRMLEQIDQRALMKKRMSVLEPQVSSFTMWKKTPFKQDRMK</sequence>
<dbReference type="InParanoid" id="A0A6J0UBA7"/>
<dbReference type="AlphaFoldDB" id="A0A6J0UBA7"/>
<evidence type="ECO:0000313" key="3">
    <source>
        <dbReference type="RefSeq" id="XP_020656450.1"/>
    </source>
</evidence>
<reference evidence="3" key="1">
    <citation type="submission" date="2025-08" db="UniProtKB">
        <authorList>
            <consortium name="RefSeq"/>
        </authorList>
    </citation>
    <scope>IDENTIFICATION</scope>
</reference>
<dbReference type="RefSeq" id="XP_020656450.1">
    <property type="nucleotide sequence ID" value="XM_020800791.2"/>
</dbReference>
<dbReference type="Proteomes" id="UP001652642">
    <property type="component" value="Chromosome 14"/>
</dbReference>
<keyword evidence="2" id="KW-1185">Reference proteome</keyword>
<protein>
    <submittedName>
        <fullName evidence="3">Uncharacterized protein C5orf52 homolog</fullName>
    </submittedName>
</protein>
<name>A0A6J0UBA7_9SAUR</name>
<proteinExistence type="predicted"/>
<dbReference type="OrthoDB" id="9834990at2759"/>
<accession>A0A6J0UBA7</accession>
<dbReference type="InterPro" id="IPR038935">
    <property type="entry name" value="C5orf52"/>
</dbReference>